<dbReference type="Proteomes" id="UP000008803">
    <property type="component" value="Chromosome"/>
</dbReference>
<feature type="region of interest" description="Disordered" evidence="1">
    <location>
        <begin position="45"/>
        <end position="81"/>
    </location>
</feature>
<dbReference type="EMBL" id="FP929044">
    <property type="protein sequence ID" value="CBK97713.1"/>
    <property type="molecule type" value="Genomic_DNA"/>
</dbReference>
<sequence length="81" mass="9773">MKVRLSHIVKEYGYPNVEAFYKAFHKAETAYGDYQDSLKNWKQRYGEKPQSLHDRLKSKKQDIRERELTRPYSPPNRGRSR</sequence>
<dbReference type="AlphaFoldDB" id="D4JX94"/>
<protein>
    <submittedName>
        <fullName evidence="2">Uncharacterized protein</fullName>
    </submittedName>
</protein>
<name>D4JX94_9FIRM</name>
<proteinExistence type="predicted"/>
<evidence type="ECO:0000256" key="1">
    <source>
        <dbReference type="SAM" id="MobiDB-lite"/>
    </source>
</evidence>
<dbReference type="PATRIC" id="fig|657319.3.peg.589"/>
<organism evidence="2 3">
    <name type="scientific">[Eubacterium] siraeum 70/3</name>
    <dbReference type="NCBI Taxonomy" id="657319"/>
    <lineage>
        <taxon>Bacteria</taxon>
        <taxon>Bacillati</taxon>
        <taxon>Bacillota</taxon>
        <taxon>Clostridia</taxon>
        <taxon>Eubacteriales</taxon>
        <taxon>Oscillospiraceae</taxon>
        <taxon>Oscillospiraceae incertae sedis</taxon>
    </lineage>
</organism>
<dbReference type="KEGG" id="esu:EUS_28030"/>
<accession>D4JX94</accession>
<dbReference type="BioCyc" id="ESIR657319:G136K-2374-MONOMER"/>
<gene>
    <name evidence="2" type="ORF">EUS_28030</name>
</gene>
<reference evidence="2 3" key="1">
    <citation type="submission" date="2010-03" db="EMBL/GenBank/DDBJ databases">
        <title>The genome sequence of Eubacterium siraeum 70/3.</title>
        <authorList>
            <consortium name="metaHIT consortium -- http://www.metahit.eu/"/>
            <person name="Pajon A."/>
            <person name="Turner K."/>
            <person name="Parkhill J."/>
            <person name="Duncan S."/>
            <person name="Flint H."/>
        </authorList>
    </citation>
    <scope>NUCLEOTIDE SEQUENCE [LARGE SCALE GENOMIC DNA]</scope>
    <source>
        <strain evidence="2 3">70/3</strain>
    </source>
</reference>
<feature type="compositionally biased region" description="Basic and acidic residues" evidence="1">
    <location>
        <begin position="45"/>
        <end position="69"/>
    </location>
</feature>
<reference evidence="2 3" key="2">
    <citation type="submission" date="2010-03" db="EMBL/GenBank/DDBJ databases">
        <authorList>
            <person name="Pajon A."/>
        </authorList>
    </citation>
    <scope>NUCLEOTIDE SEQUENCE [LARGE SCALE GENOMIC DNA]</scope>
    <source>
        <strain evidence="2 3">70/3</strain>
    </source>
</reference>
<evidence type="ECO:0000313" key="3">
    <source>
        <dbReference type="Proteomes" id="UP000008803"/>
    </source>
</evidence>
<dbReference type="HOGENOM" id="CLU_2568762_0_0_9"/>
<evidence type="ECO:0000313" key="2">
    <source>
        <dbReference type="EMBL" id="CBK97713.1"/>
    </source>
</evidence>